<protein>
    <recommendedName>
        <fullName evidence="3">prolyl oligopeptidase</fullName>
        <ecNumber evidence="3">3.4.21.26</ecNumber>
    </recommendedName>
</protein>
<reference evidence="10" key="1">
    <citation type="submission" date="2023-01" db="EMBL/GenBank/DDBJ databases">
        <title>The diversity of Class Acidimicrobiia in South China Sea sediment environments and the proposal of Iamia marina sp. nov., a novel species of the genus Iamia.</title>
        <authorList>
            <person name="He Y."/>
            <person name="Tian X."/>
        </authorList>
    </citation>
    <scope>NUCLEOTIDE SEQUENCE</scope>
    <source>
        <strain evidence="10">DSM 19957</strain>
    </source>
</reference>
<dbReference type="Pfam" id="PF02897">
    <property type="entry name" value="Peptidase_S9_N"/>
    <property type="match status" value="1"/>
</dbReference>
<dbReference type="InterPro" id="IPR023302">
    <property type="entry name" value="Pept_S9A_N"/>
</dbReference>
<comment type="similarity">
    <text evidence="2">Belongs to the peptidase S9A family.</text>
</comment>
<gene>
    <name evidence="10" type="ORF">PO878_08370</name>
</gene>
<dbReference type="PROSITE" id="PS00708">
    <property type="entry name" value="PRO_ENDOPEP_SER"/>
    <property type="match status" value="1"/>
</dbReference>
<dbReference type="Gene3D" id="2.130.10.120">
    <property type="entry name" value="Prolyl oligopeptidase, N-terminal domain"/>
    <property type="match status" value="1"/>
</dbReference>
<keyword evidence="5" id="KW-0378">Hydrolase</keyword>
<dbReference type="PANTHER" id="PTHR42881:SF2">
    <property type="entry name" value="PROLYL ENDOPEPTIDASE"/>
    <property type="match status" value="1"/>
</dbReference>
<sequence>MDRPPRLPRPGPPPPTPAADLVEVLHGHRVADPHRWLEDGDDPEVRAWDDAQTDRTRAVLDALPGRPALRDRLRALLDVPVVLAAALGGEALLTLERGGGRDQAVLTVAAATGDRPTPGRVLVDPVALLGDPTAAIDWFHPSPDGALVAVGLSTGGDELSTLRVVEVASGALLPDTIPRTRAAAVAWRADGSGFAYTRYPEPGTVPDAELGYHRHVRHHDLGTAPADDPVVWDALPDPTAWPDVRTSDDDRWLLVHVSVGWDRTDVHLHDREHGTWRTVIEGVDALTDLRVVGDRLVGTTTLDAPTGRVVAAPLDRPGPSAWEDLVPASDAVVEAVVPTADSLLVLTSQRAVSHLAWLPRPDRDGGGAGGPREVALPTEGTVTVLRGARHRDQAFVGLTSFALPPTLLRWDRSGLTPWAPPPPADVLDPGRFVVDRHTYPSTDGAEVTLFTLRRADVDPGPDTPTVLTGYGGFGVTMSPAYSADATAHAEAGGVWAVACLRGGAEEGEAWHRAGQRARKPQVFADMEAAADWLVVEGRTHPERLALRGGSNGGLLVTAVLTRRPELAAAVHAAVPLCDMVRFPLFRIARLWVPEYGDPDRPEDLAWLLSYSPYHHVVDGARYPAVLLTTGADDSRVDPLHARKMAARLQAAGEGVPDAAPVLLRVERDAGHGQGKPASRRAEEGADVLAFLHAAIGPG</sequence>
<feature type="region of interest" description="Disordered" evidence="7">
    <location>
        <begin position="1"/>
        <end position="20"/>
    </location>
</feature>
<dbReference type="RefSeq" id="WP_272738255.1">
    <property type="nucleotide sequence ID" value="NZ_CP116942.1"/>
</dbReference>
<evidence type="ECO:0000313" key="10">
    <source>
        <dbReference type="EMBL" id="WCO68739.1"/>
    </source>
</evidence>
<proteinExistence type="inferred from homology"/>
<dbReference type="PANTHER" id="PTHR42881">
    <property type="entry name" value="PROLYL ENDOPEPTIDASE"/>
    <property type="match status" value="1"/>
</dbReference>
<comment type="catalytic activity">
    <reaction evidence="1">
        <text>Hydrolysis of Pro-|-Xaa &gt;&gt; Ala-|-Xaa in oligopeptides.</text>
        <dbReference type="EC" id="3.4.21.26"/>
    </reaction>
</comment>
<name>A0AAF0BXH5_9ACTN</name>
<evidence type="ECO:0000256" key="6">
    <source>
        <dbReference type="ARBA" id="ARBA00022825"/>
    </source>
</evidence>
<dbReference type="Gene3D" id="3.40.50.1820">
    <property type="entry name" value="alpha/beta hydrolase"/>
    <property type="match status" value="1"/>
</dbReference>
<keyword evidence="6" id="KW-0720">Serine protease</keyword>
<accession>A0AAF0BXH5</accession>
<evidence type="ECO:0000259" key="9">
    <source>
        <dbReference type="Pfam" id="PF02897"/>
    </source>
</evidence>
<keyword evidence="11" id="KW-1185">Reference proteome</keyword>
<evidence type="ECO:0000256" key="3">
    <source>
        <dbReference type="ARBA" id="ARBA00011897"/>
    </source>
</evidence>
<feature type="compositionally biased region" description="Pro residues" evidence="7">
    <location>
        <begin position="7"/>
        <end position="17"/>
    </location>
</feature>
<dbReference type="GO" id="GO:0070012">
    <property type="term" value="F:oligopeptidase activity"/>
    <property type="evidence" value="ECO:0007669"/>
    <property type="project" value="TreeGrafter"/>
</dbReference>
<evidence type="ECO:0000256" key="1">
    <source>
        <dbReference type="ARBA" id="ARBA00001070"/>
    </source>
</evidence>
<dbReference type="Proteomes" id="UP001216390">
    <property type="component" value="Chromosome"/>
</dbReference>
<evidence type="ECO:0000313" key="11">
    <source>
        <dbReference type="Proteomes" id="UP001216390"/>
    </source>
</evidence>
<dbReference type="InterPro" id="IPR051167">
    <property type="entry name" value="Prolyl_oligopep/macrocyclase"/>
</dbReference>
<dbReference type="EMBL" id="CP116942">
    <property type="protein sequence ID" value="WCO68739.1"/>
    <property type="molecule type" value="Genomic_DNA"/>
</dbReference>
<dbReference type="PRINTS" id="PR00862">
    <property type="entry name" value="PROLIGOPTASE"/>
</dbReference>
<dbReference type="EC" id="3.4.21.26" evidence="3"/>
<feature type="domain" description="Peptidase S9A N-terminal" evidence="9">
    <location>
        <begin position="15"/>
        <end position="411"/>
    </location>
</feature>
<evidence type="ECO:0000256" key="4">
    <source>
        <dbReference type="ARBA" id="ARBA00022670"/>
    </source>
</evidence>
<evidence type="ECO:0000256" key="2">
    <source>
        <dbReference type="ARBA" id="ARBA00005228"/>
    </source>
</evidence>
<dbReference type="GO" id="GO:0006508">
    <property type="term" value="P:proteolysis"/>
    <property type="evidence" value="ECO:0007669"/>
    <property type="project" value="UniProtKB-KW"/>
</dbReference>
<organism evidence="10 11">
    <name type="scientific">Iamia majanohamensis</name>
    <dbReference type="NCBI Taxonomy" id="467976"/>
    <lineage>
        <taxon>Bacteria</taxon>
        <taxon>Bacillati</taxon>
        <taxon>Actinomycetota</taxon>
        <taxon>Acidimicrobiia</taxon>
        <taxon>Acidimicrobiales</taxon>
        <taxon>Iamiaceae</taxon>
        <taxon>Iamia</taxon>
    </lineage>
</organism>
<dbReference type="InterPro" id="IPR002471">
    <property type="entry name" value="Pept_S9_AS"/>
</dbReference>
<evidence type="ECO:0000256" key="5">
    <source>
        <dbReference type="ARBA" id="ARBA00022801"/>
    </source>
</evidence>
<dbReference type="Pfam" id="PF00326">
    <property type="entry name" value="Peptidase_S9"/>
    <property type="match status" value="1"/>
</dbReference>
<dbReference type="InterPro" id="IPR001375">
    <property type="entry name" value="Peptidase_S9_cat"/>
</dbReference>
<dbReference type="InterPro" id="IPR029058">
    <property type="entry name" value="AB_hydrolase_fold"/>
</dbReference>
<dbReference type="KEGG" id="ima:PO878_08370"/>
<dbReference type="SUPFAM" id="SSF53474">
    <property type="entry name" value="alpha/beta-Hydrolases"/>
    <property type="match status" value="1"/>
</dbReference>
<dbReference type="AlphaFoldDB" id="A0AAF0BXH5"/>
<dbReference type="GO" id="GO:0005829">
    <property type="term" value="C:cytosol"/>
    <property type="evidence" value="ECO:0007669"/>
    <property type="project" value="TreeGrafter"/>
</dbReference>
<dbReference type="SUPFAM" id="SSF50993">
    <property type="entry name" value="Peptidase/esterase 'gauge' domain"/>
    <property type="match status" value="1"/>
</dbReference>
<dbReference type="GO" id="GO:0004252">
    <property type="term" value="F:serine-type endopeptidase activity"/>
    <property type="evidence" value="ECO:0007669"/>
    <property type="project" value="UniProtKB-EC"/>
</dbReference>
<feature type="domain" description="Peptidase S9 prolyl oligopeptidase catalytic" evidence="8">
    <location>
        <begin position="481"/>
        <end position="696"/>
    </location>
</feature>
<dbReference type="InterPro" id="IPR002470">
    <property type="entry name" value="Peptidase_S9A"/>
</dbReference>
<evidence type="ECO:0000259" key="8">
    <source>
        <dbReference type="Pfam" id="PF00326"/>
    </source>
</evidence>
<keyword evidence="4" id="KW-0645">Protease</keyword>
<evidence type="ECO:0000256" key="7">
    <source>
        <dbReference type="SAM" id="MobiDB-lite"/>
    </source>
</evidence>